<feature type="repeat" description="WD" evidence="3">
    <location>
        <begin position="274"/>
        <end position="323"/>
    </location>
</feature>
<evidence type="ECO:0000256" key="2">
    <source>
        <dbReference type="ARBA" id="ARBA00022737"/>
    </source>
</evidence>
<dbReference type="GO" id="GO:0000398">
    <property type="term" value="P:mRNA splicing, via spliceosome"/>
    <property type="evidence" value="ECO:0007669"/>
    <property type="project" value="TreeGrafter"/>
</dbReference>
<dbReference type="InterPro" id="IPR020472">
    <property type="entry name" value="WD40_PAC1"/>
</dbReference>
<dbReference type="PRINTS" id="PR00320">
    <property type="entry name" value="GPROTEINBRPT"/>
</dbReference>
<feature type="repeat" description="WD" evidence="3">
    <location>
        <begin position="324"/>
        <end position="365"/>
    </location>
</feature>
<dbReference type="AlphaFoldDB" id="A0A2P2I1L7"/>
<dbReference type="Gene3D" id="4.10.280.110">
    <property type="entry name" value="Pre-mRNA processing factor 4 domain"/>
    <property type="match status" value="1"/>
</dbReference>
<dbReference type="EMBL" id="IACF01002267">
    <property type="protein sequence ID" value="LAB67928.1"/>
    <property type="molecule type" value="mRNA"/>
</dbReference>
<dbReference type="InterPro" id="IPR019775">
    <property type="entry name" value="WD40_repeat_CS"/>
</dbReference>
<evidence type="ECO:0000256" key="1">
    <source>
        <dbReference type="ARBA" id="ARBA00022574"/>
    </source>
</evidence>
<feature type="repeat" description="WD" evidence="3">
    <location>
        <begin position="493"/>
        <end position="527"/>
    </location>
</feature>
<dbReference type="GO" id="GO:0017070">
    <property type="term" value="F:U6 snRNA binding"/>
    <property type="evidence" value="ECO:0007669"/>
    <property type="project" value="TreeGrafter"/>
</dbReference>
<dbReference type="CDD" id="cd00200">
    <property type="entry name" value="WD40"/>
    <property type="match status" value="1"/>
</dbReference>
<dbReference type="PANTHER" id="PTHR19846:SF0">
    <property type="entry name" value="PRE-MRNA PROCESSING FACTOR 4"/>
    <property type="match status" value="1"/>
</dbReference>
<dbReference type="Pfam" id="PF00400">
    <property type="entry name" value="WD40"/>
    <property type="match status" value="5"/>
</dbReference>
<feature type="repeat" description="WD" evidence="3">
    <location>
        <begin position="408"/>
        <end position="449"/>
    </location>
</feature>
<dbReference type="InterPro" id="IPR001680">
    <property type="entry name" value="WD40_rpt"/>
</dbReference>
<feature type="compositionally biased region" description="Low complexity" evidence="4">
    <location>
        <begin position="139"/>
        <end position="149"/>
    </location>
</feature>
<keyword evidence="2" id="KW-0677">Repeat</keyword>
<feature type="repeat" description="WD" evidence="3">
    <location>
        <begin position="366"/>
        <end position="407"/>
    </location>
</feature>
<keyword evidence="6" id="KW-0687">Ribonucleoprotein</keyword>
<dbReference type="InterPro" id="IPR036322">
    <property type="entry name" value="WD40_repeat_dom_sf"/>
</dbReference>
<dbReference type="PROSITE" id="PS00678">
    <property type="entry name" value="WD_REPEATS_1"/>
    <property type="match status" value="2"/>
</dbReference>
<protein>
    <submittedName>
        <fullName evidence="6">U4/U6 small nuclear ribonucleoprotein Prp4-like</fullName>
    </submittedName>
</protein>
<dbReference type="Pfam" id="PF12894">
    <property type="entry name" value="ANAPC4_WD40"/>
    <property type="match status" value="1"/>
</dbReference>
<dbReference type="InterPro" id="IPR015943">
    <property type="entry name" value="WD40/YVTN_repeat-like_dom_sf"/>
</dbReference>
<evidence type="ECO:0000259" key="5">
    <source>
        <dbReference type="SMART" id="SM00500"/>
    </source>
</evidence>
<accession>A0A2P2I1L7</accession>
<dbReference type="InterPro" id="IPR014906">
    <property type="entry name" value="PRP4-like"/>
</dbReference>
<dbReference type="SUPFAM" id="SSF158230">
    <property type="entry name" value="PRP4-like"/>
    <property type="match status" value="1"/>
</dbReference>
<feature type="compositionally biased region" description="Basic and acidic residues" evidence="4">
    <location>
        <begin position="150"/>
        <end position="168"/>
    </location>
</feature>
<feature type="domain" description="Pre-mRNA processing factor 4 (PRP4)-like" evidence="5">
    <location>
        <begin position="101"/>
        <end position="150"/>
    </location>
</feature>
<name>A0A2P2I1L7_9CRUS</name>
<dbReference type="FunFam" id="2.130.10.10:FF:001211">
    <property type="entry name" value="CBN-PRP-4 protein"/>
    <property type="match status" value="1"/>
</dbReference>
<dbReference type="GO" id="GO:0030621">
    <property type="term" value="F:U4 snRNA binding"/>
    <property type="evidence" value="ECO:0007669"/>
    <property type="project" value="TreeGrafter"/>
</dbReference>
<evidence type="ECO:0000256" key="4">
    <source>
        <dbReference type="SAM" id="MobiDB-lite"/>
    </source>
</evidence>
<feature type="region of interest" description="Disordered" evidence="4">
    <location>
        <begin position="1"/>
        <end position="73"/>
    </location>
</feature>
<reference evidence="6" key="1">
    <citation type="journal article" date="2018" name="Biosci. Biotechnol. Biochem.">
        <title>Polysaccharide hydrolase of the hadal zone amphipods Hirondellea gigas.</title>
        <authorList>
            <person name="Kobayashi H."/>
            <person name="Nagahama T."/>
            <person name="Arai W."/>
            <person name="Sasagawa Y."/>
            <person name="Umeda M."/>
            <person name="Hayashi T."/>
            <person name="Nikaido I."/>
            <person name="Watanabe H."/>
            <person name="Oguri K."/>
            <person name="Kitazato H."/>
            <person name="Fujioka K."/>
            <person name="Kido Y."/>
            <person name="Takami H."/>
        </authorList>
    </citation>
    <scope>NUCLEOTIDE SEQUENCE</scope>
    <source>
        <tissue evidence="6">Whole body</tissue>
    </source>
</reference>
<dbReference type="Pfam" id="PF08799">
    <property type="entry name" value="PRP4"/>
    <property type="match status" value="1"/>
</dbReference>
<feature type="repeat" description="WD" evidence="3">
    <location>
        <begin position="228"/>
        <end position="269"/>
    </location>
</feature>
<dbReference type="InterPro" id="IPR036285">
    <property type="entry name" value="PRP4-like_sf"/>
</dbReference>
<dbReference type="SMART" id="SM00320">
    <property type="entry name" value="WD40"/>
    <property type="match status" value="7"/>
</dbReference>
<evidence type="ECO:0000256" key="3">
    <source>
        <dbReference type="PROSITE-ProRule" id="PRU00221"/>
    </source>
</evidence>
<dbReference type="Gene3D" id="2.130.10.10">
    <property type="entry name" value="YVTN repeat-like/Quinoprotein amine dehydrogenase"/>
    <property type="match status" value="3"/>
</dbReference>
<feature type="repeat" description="WD" evidence="3">
    <location>
        <begin position="450"/>
        <end position="482"/>
    </location>
</feature>
<keyword evidence="1 3" id="KW-0853">WD repeat</keyword>
<dbReference type="PROSITE" id="PS50294">
    <property type="entry name" value="WD_REPEATS_REGION"/>
    <property type="match status" value="5"/>
</dbReference>
<sequence>MSDAGNESPMIIDSDSDSGSESGHEDWSPPGSPRSKKEPPPPPPPPGVAESLSSDSSSGGNIQNATEEWGEDSLTVVHDEKAALLEEFERKRRARQMHVPTDDAEVGALLRLNEAPYCLFGEGKAERRDRLKDLLSRLTTDQQQQQQLQSKDKDEDSSSTTREAEETWYHTGPERLRHVRQFVLKYSVPRARERLVKERLSTADPAVMTALRQETGARLRRFQLLTSQNADSRPVSCVRYSPDGKKLATCSWSSMVQVWDVDSGEGDTDGSHLLRGHEGHVDRVAWHPQATISQNPDQLNLASCSRDGSVNLWGLESEAPLAHLPNMGCRVTDVAFHPSGRLLALALEDASWRLWEVEEGEEVLFQEGHSKGVACISMQKDGALAVTGGLDSFGRVWDLRSGRCVMFLAGHQSPLLSIDWSPDGYHLASGSQDNTVRLWDVRQRATVSIIPAHTSLVSGVKYDPKNGSFVVSCSYDGTVRLWPHKSCQMLGSLEGHGQKVMSVDVAPDGASIATSAFDKTYKIWGPD</sequence>
<proteinExistence type="evidence at transcript level"/>
<dbReference type="SUPFAM" id="SSF50978">
    <property type="entry name" value="WD40 repeat-like"/>
    <property type="match status" value="1"/>
</dbReference>
<dbReference type="PROSITE" id="PS50082">
    <property type="entry name" value="WD_REPEATS_2"/>
    <property type="match status" value="7"/>
</dbReference>
<dbReference type="InterPro" id="IPR024977">
    <property type="entry name" value="Apc4-like_WD40_dom"/>
</dbReference>
<dbReference type="FunFam" id="2.130.10.10:FF:000443">
    <property type="entry name" value="U4/U6 small nuclear ribonucleoprotein Prp4"/>
    <property type="match status" value="1"/>
</dbReference>
<dbReference type="SMART" id="SM00500">
    <property type="entry name" value="SFM"/>
    <property type="match status" value="1"/>
</dbReference>
<evidence type="ECO:0000313" key="6">
    <source>
        <dbReference type="EMBL" id="LAB67928.1"/>
    </source>
</evidence>
<dbReference type="PANTHER" id="PTHR19846">
    <property type="entry name" value="WD40 REPEAT PROTEIN"/>
    <property type="match status" value="1"/>
</dbReference>
<dbReference type="GO" id="GO:0046540">
    <property type="term" value="C:U4/U6 x U5 tri-snRNP complex"/>
    <property type="evidence" value="ECO:0007669"/>
    <property type="project" value="TreeGrafter"/>
</dbReference>
<organism evidence="6">
    <name type="scientific">Hirondellea gigas</name>
    <dbReference type="NCBI Taxonomy" id="1518452"/>
    <lineage>
        <taxon>Eukaryota</taxon>
        <taxon>Metazoa</taxon>
        <taxon>Ecdysozoa</taxon>
        <taxon>Arthropoda</taxon>
        <taxon>Crustacea</taxon>
        <taxon>Multicrustacea</taxon>
        <taxon>Malacostraca</taxon>
        <taxon>Eumalacostraca</taxon>
        <taxon>Peracarida</taxon>
        <taxon>Amphipoda</taxon>
        <taxon>Amphilochidea</taxon>
        <taxon>Lysianassida</taxon>
        <taxon>Lysianassidira</taxon>
        <taxon>Lysianassoidea</taxon>
        <taxon>Lysianassidae</taxon>
        <taxon>Hirondellea</taxon>
    </lineage>
</organism>
<feature type="region of interest" description="Disordered" evidence="4">
    <location>
        <begin position="139"/>
        <end position="168"/>
    </location>
</feature>